<proteinExistence type="predicted"/>
<organism evidence="1 2">
    <name type="scientific">Caulochytrium protostelioides</name>
    <dbReference type="NCBI Taxonomy" id="1555241"/>
    <lineage>
        <taxon>Eukaryota</taxon>
        <taxon>Fungi</taxon>
        <taxon>Fungi incertae sedis</taxon>
        <taxon>Chytridiomycota</taxon>
        <taxon>Chytridiomycota incertae sedis</taxon>
        <taxon>Chytridiomycetes</taxon>
        <taxon>Caulochytriales</taxon>
        <taxon>Caulochytriaceae</taxon>
        <taxon>Caulochytrium</taxon>
    </lineage>
</organism>
<name>A0A4P9WV50_9FUNG</name>
<dbReference type="Proteomes" id="UP000268535">
    <property type="component" value="Unassembled WGS sequence"/>
</dbReference>
<sequence>MSRSSASASLCVQCSAVSPNFWPGVDRTAGALPKAAVGMSVSMDVYLRPKSRLRSKAPGSVGAARSFRSAVDPVSPIVPAMAMAAGAEGIEMETAVVGAAMSVVFSAGSHANRGEMSPEAALA</sequence>
<reference evidence="2" key="1">
    <citation type="journal article" date="2018" name="Nat. Microbiol.">
        <title>Leveraging single-cell genomics to expand the fungal tree of life.</title>
        <authorList>
            <person name="Ahrendt S.R."/>
            <person name="Quandt C.A."/>
            <person name="Ciobanu D."/>
            <person name="Clum A."/>
            <person name="Salamov A."/>
            <person name="Andreopoulos B."/>
            <person name="Cheng J.F."/>
            <person name="Woyke T."/>
            <person name="Pelin A."/>
            <person name="Henrissat B."/>
            <person name="Reynolds N.K."/>
            <person name="Benny G.L."/>
            <person name="Smith M.E."/>
            <person name="James T.Y."/>
            <person name="Grigoriev I.V."/>
        </authorList>
    </citation>
    <scope>NUCLEOTIDE SEQUENCE [LARGE SCALE GENOMIC DNA]</scope>
    <source>
        <strain evidence="2">ATCC 52028</strain>
    </source>
</reference>
<accession>A0A4P9WV50</accession>
<evidence type="ECO:0000313" key="2">
    <source>
        <dbReference type="Proteomes" id="UP000268535"/>
    </source>
</evidence>
<dbReference type="AlphaFoldDB" id="A0A4P9WV50"/>
<protein>
    <submittedName>
        <fullName evidence="1">Uncharacterized protein</fullName>
    </submittedName>
</protein>
<evidence type="ECO:0000313" key="1">
    <source>
        <dbReference type="EMBL" id="RKO95016.1"/>
    </source>
</evidence>
<gene>
    <name evidence="1" type="ORF">CAUPRSCDRAFT_13200</name>
</gene>
<dbReference type="EMBL" id="ML013538">
    <property type="protein sequence ID" value="RKO95016.1"/>
    <property type="molecule type" value="Genomic_DNA"/>
</dbReference>